<feature type="compositionally biased region" description="Basic and acidic residues" evidence="1">
    <location>
        <begin position="75"/>
        <end position="87"/>
    </location>
</feature>
<reference evidence="3" key="1">
    <citation type="submission" date="2016-10" db="EMBL/GenBank/DDBJ databases">
        <authorList>
            <person name="Varghese N."/>
            <person name="Submissions S."/>
        </authorList>
    </citation>
    <scope>NUCLEOTIDE SEQUENCE [LARGE SCALE GENOMIC DNA]</scope>
    <source>
        <strain evidence="3">CGMCC 1.11012</strain>
    </source>
</reference>
<sequence length="98" mass="11479">MEDYDLERRLSEMLSEMLQEGEMEQSDRTAREVRQISPKYEIRIQTAHDPIVEETLRYRKIACELDDRYDKYLKRSGINDHEQDQEGKPASGSGGGQQ</sequence>
<evidence type="ECO:0000256" key="1">
    <source>
        <dbReference type="SAM" id="MobiDB-lite"/>
    </source>
</evidence>
<dbReference type="STRING" id="1174501.SAMN05216192_11576"/>
<gene>
    <name evidence="2" type="ORF">SAMN05216192_11576</name>
</gene>
<protein>
    <submittedName>
        <fullName evidence="2">Uncharacterized protein</fullName>
    </submittedName>
</protein>
<name>A0A1G8SYB8_9BACL</name>
<dbReference type="OrthoDB" id="2666285at2"/>
<dbReference type="RefSeq" id="WP_090715187.1">
    <property type="nucleotide sequence ID" value="NZ_CBCSKY010000017.1"/>
</dbReference>
<evidence type="ECO:0000313" key="2">
    <source>
        <dbReference type="EMBL" id="SDJ33560.1"/>
    </source>
</evidence>
<dbReference type="AlphaFoldDB" id="A0A1G8SYB8"/>
<evidence type="ECO:0000313" key="3">
    <source>
        <dbReference type="Proteomes" id="UP000199050"/>
    </source>
</evidence>
<feature type="region of interest" description="Disordered" evidence="1">
    <location>
        <begin position="75"/>
        <end position="98"/>
    </location>
</feature>
<organism evidence="2 3">
    <name type="scientific">Paenibacillus typhae</name>
    <dbReference type="NCBI Taxonomy" id="1174501"/>
    <lineage>
        <taxon>Bacteria</taxon>
        <taxon>Bacillati</taxon>
        <taxon>Bacillota</taxon>
        <taxon>Bacilli</taxon>
        <taxon>Bacillales</taxon>
        <taxon>Paenibacillaceae</taxon>
        <taxon>Paenibacillus</taxon>
    </lineage>
</organism>
<dbReference type="Proteomes" id="UP000199050">
    <property type="component" value="Unassembled WGS sequence"/>
</dbReference>
<proteinExistence type="predicted"/>
<keyword evidence="3" id="KW-1185">Reference proteome</keyword>
<dbReference type="EMBL" id="FNDX01000015">
    <property type="protein sequence ID" value="SDJ33560.1"/>
    <property type="molecule type" value="Genomic_DNA"/>
</dbReference>
<accession>A0A1G8SYB8</accession>